<evidence type="ECO:0000313" key="3">
    <source>
        <dbReference type="EMBL" id="MCT7943091.1"/>
    </source>
</evidence>
<evidence type="ECO:0000259" key="2">
    <source>
        <dbReference type="PROSITE" id="PS50268"/>
    </source>
</evidence>
<dbReference type="GO" id="GO:0016020">
    <property type="term" value="C:membrane"/>
    <property type="evidence" value="ECO:0007669"/>
    <property type="project" value="InterPro"/>
</dbReference>
<reference evidence="3" key="1">
    <citation type="journal article" date="2023" name="Int. J. Syst. Evol. Microbiol.">
        <title>&lt;i&gt;Shewanella septentrionalis&lt;/i&gt; sp. nov. and &lt;i&gt;Shewanella holmiensis&lt;/i&gt; sp. nov., isolated from Baltic Sea water and sediments.</title>
        <authorList>
            <person name="Martin-Rodriguez A.J."/>
            <person name="Thorell K."/>
            <person name="Joffre E."/>
            <person name="Jensie-Markopoulos S."/>
            <person name="Moore E.R.B."/>
            <person name="Sjoling A."/>
        </authorList>
    </citation>
    <scope>NUCLEOTIDE SEQUENCE</scope>
    <source>
        <strain evidence="3">SP1S2-7</strain>
    </source>
</reference>
<evidence type="ECO:0000256" key="1">
    <source>
        <dbReference type="SAM" id="MobiDB-lite"/>
    </source>
</evidence>
<dbReference type="InterPro" id="IPR010221">
    <property type="entry name" value="VCBS_dom"/>
</dbReference>
<dbReference type="Gene3D" id="2.60.40.10">
    <property type="entry name" value="Immunoglobulins"/>
    <property type="match status" value="3"/>
</dbReference>
<dbReference type="NCBIfam" id="NF033682">
    <property type="entry name" value="retention_LapA"/>
    <property type="match status" value="1"/>
</dbReference>
<dbReference type="Pfam" id="PF17803">
    <property type="entry name" value="Cadherin_4"/>
    <property type="match status" value="3"/>
</dbReference>
<name>A0A9X2WPV4_9GAMM</name>
<dbReference type="RefSeq" id="WP_261299432.1">
    <property type="nucleotide sequence ID" value="NZ_JAMTCD010000022.1"/>
</dbReference>
<dbReference type="EMBL" id="JAMTCD010000022">
    <property type="protein sequence ID" value="MCT7943091.1"/>
    <property type="molecule type" value="Genomic_DNA"/>
</dbReference>
<dbReference type="SUPFAM" id="SSF49313">
    <property type="entry name" value="Cadherin-like"/>
    <property type="match status" value="1"/>
</dbReference>
<dbReference type="Gene3D" id="2.60.40.60">
    <property type="entry name" value="Cadherins"/>
    <property type="match status" value="1"/>
</dbReference>
<dbReference type="NCBIfam" id="NF012211">
    <property type="entry name" value="tand_rpt_95"/>
    <property type="match status" value="5"/>
</dbReference>
<feature type="compositionally biased region" description="Polar residues" evidence="1">
    <location>
        <begin position="568"/>
        <end position="585"/>
    </location>
</feature>
<sequence length="1132" mass="117143">MGTLTTSKTGTLTETQSNISLSADNKLTSVQLGQIIPSESVLVFDDNARFVITFDDGTVYSTDGDTLPQSASSAEIANLDALDEIEALQALIASGEDPTAELPETAAGTPTGNQGDSGFVSLARTGDETIANAGFNTAAQPAAAPLAQDDTPITLNDIPSVLVNDSQTIAEDTVATGNVLDNDSDIDSDLAVVSFEVEGQSYAAGSEVTLENGVLVINADGSYTFTPNENWNGQVPVITYTTNTGLTATLTIEVTPVDDASVLANDSQTIAEDTVATGNVLDNDSDVDSDLAVVSFEVEGQSYAAGSEVTLENGVLVINADGSYTFTPNENWNGSVPVITYTTNTGLTATLNIEVTPVDDTSVLANDNQTIAEDTVATGNVLDNDSDVDSDLAVVSFEVEGQSYAAGSEVTLENGVLVLNADGSYTFTPNENWNGQVPVITYTTNTGLTATLNIEVTPVDDASVLANDSQTIAEDTVATGNVLDNDSDVDSDLAVVSFEVEGQSYAAGTEVTLENGMLVLNADGSYTFTPNENWNGQVPVITYTTNTGITATLTIEVTPVDDPTVAQNDTATTTEDTPVSGNVLDNDNDPDSDLAVVSFEVNGETYTAGNEVELEGGVLVINADGSYTFTPNENWNGQVPVITYTTNTGTTATLTIEVTPVGDPATITVNDTDKGTVTEDGNSDTDAATVETVTGKLDVTDVDNGEAVFQVQTNVADGNYGTFSIDANGNWTYTLNNSHIDVQSLTAGQTLVRTITVTSSDGTASHNVLITIVGANDPADITVTPGNPDSDKGTVTEDGNSDTDAATVETVTGKLDVTDVDNGEAVFQVQTNVADGNYGSFSIDANGNWTYVLNNDHIDVQSLTAGQTLTRDITVTSKDGTATHTVTITIVGANDPADISVGTGNGDSDKGTVTEDGASDNDANTVQTVNGKLDVTDVDTGEAIFQVQTNVADGNYGTFSIDANGNWTYTLNNSHIDVQSLTAGQELIRSITVTSADGTATHTVTITIVGTNDAPEFRSGSDVAGDTANVDAYDFGSLNEGANVGTIVGTVIADDPDTGDKLTYSFADGSLTNGVFTINATTGVITLNQDIDDADLGAFNFNVLVTDSTGKTDTAAVTIDLSNVNDAPDAIA</sequence>
<dbReference type="InterPro" id="IPR047777">
    <property type="entry name" value="LapA-like_RM"/>
</dbReference>
<dbReference type="NCBIfam" id="TIGR01965">
    <property type="entry name" value="VCBS_repeat"/>
    <property type="match status" value="3"/>
</dbReference>
<feature type="domain" description="Cadherin" evidence="2">
    <location>
        <begin position="669"/>
        <end position="787"/>
    </location>
</feature>
<dbReference type="Pfam" id="PF00028">
    <property type="entry name" value="Cadherin"/>
    <property type="match status" value="1"/>
</dbReference>
<dbReference type="Gene3D" id="2.60.40.1200">
    <property type="match status" value="4"/>
</dbReference>
<feature type="domain" description="Cadherin" evidence="2">
    <location>
        <begin position="912"/>
        <end position="1017"/>
    </location>
</feature>
<dbReference type="AlphaFoldDB" id="A0A9X2WPV4"/>
<dbReference type="InterPro" id="IPR041339">
    <property type="entry name" value="Ig-like_bac"/>
</dbReference>
<feature type="region of interest" description="Disordered" evidence="1">
    <location>
        <begin position="95"/>
        <end position="118"/>
    </location>
</feature>
<dbReference type="Pfam" id="PF18200">
    <property type="entry name" value="Big_11"/>
    <property type="match status" value="2"/>
</dbReference>
<evidence type="ECO:0000313" key="4">
    <source>
        <dbReference type="Proteomes" id="UP001155546"/>
    </source>
</evidence>
<protein>
    <submittedName>
        <fullName evidence="3">Retention module-containing protein</fullName>
    </submittedName>
</protein>
<dbReference type="InterPro" id="IPR002126">
    <property type="entry name" value="Cadherin-like_dom"/>
</dbReference>
<dbReference type="GO" id="GO:0007156">
    <property type="term" value="P:homophilic cell adhesion via plasma membrane adhesion molecules"/>
    <property type="evidence" value="ECO:0007669"/>
    <property type="project" value="InterPro"/>
</dbReference>
<dbReference type="InterPro" id="IPR015919">
    <property type="entry name" value="Cadherin-like_sf"/>
</dbReference>
<dbReference type="InterPro" id="IPR040853">
    <property type="entry name" value="RapA2_cadherin-like"/>
</dbReference>
<dbReference type="SMART" id="SM00112">
    <property type="entry name" value="CA"/>
    <property type="match status" value="1"/>
</dbReference>
<feature type="non-terminal residue" evidence="3">
    <location>
        <position position="1132"/>
    </location>
</feature>
<keyword evidence="4" id="KW-1185">Reference proteome</keyword>
<comment type="caution">
    <text evidence="3">The sequence shown here is derived from an EMBL/GenBank/DDBJ whole genome shotgun (WGS) entry which is preliminary data.</text>
</comment>
<dbReference type="InterPro" id="IPR013783">
    <property type="entry name" value="Ig-like_fold"/>
</dbReference>
<dbReference type="GO" id="GO:0005509">
    <property type="term" value="F:calcium ion binding"/>
    <property type="evidence" value="ECO:0007669"/>
    <property type="project" value="InterPro"/>
</dbReference>
<organism evidence="3 4">
    <name type="scientific">Shewanella holmiensis</name>
    <dbReference type="NCBI Taxonomy" id="2952222"/>
    <lineage>
        <taxon>Bacteria</taxon>
        <taxon>Pseudomonadati</taxon>
        <taxon>Pseudomonadota</taxon>
        <taxon>Gammaproteobacteria</taxon>
        <taxon>Alteromonadales</taxon>
        <taxon>Shewanellaceae</taxon>
        <taxon>Shewanella</taxon>
    </lineage>
</organism>
<feature type="region of interest" description="Disordered" evidence="1">
    <location>
        <begin position="568"/>
        <end position="590"/>
    </location>
</feature>
<accession>A0A9X2WPV4</accession>
<dbReference type="Proteomes" id="UP001155546">
    <property type="component" value="Unassembled WGS sequence"/>
</dbReference>
<feature type="domain" description="Cadherin" evidence="2">
    <location>
        <begin position="787"/>
        <end position="898"/>
    </location>
</feature>
<feature type="domain" description="Cadherin" evidence="2">
    <location>
        <begin position="1037"/>
        <end position="1130"/>
    </location>
</feature>
<dbReference type="CDD" id="cd11304">
    <property type="entry name" value="Cadherin_repeat"/>
    <property type="match status" value="1"/>
</dbReference>
<gene>
    <name evidence="3" type="ORF">NE535_15030</name>
</gene>
<feature type="region of interest" description="Disordered" evidence="1">
    <location>
        <begin position="899"/>
        <end position="920"/>
    </location>
</feature>
<dbReference type="PANTHER" id="PTHR34677:SF3">
    <property type="entry name" value="BACTERIAL IG-LIKE DOMAIN-CONTAINING PROTEIN"/>
    <property type="match status" value="1"/>
</dbReference>
<dbReference type="PANTHER" id="PTHR34677">
    <property type="match status" value="1"/>
</dbReference>
<dbReference type="PROSITE" id="PS50268">
    <property type="entry name" value="CADHERIN_2"/>
    <property type="match status" value="4"/>
</dbReference>
<proteinExistence type="predicted"/>